<evidence type="ECO:0000256" key="1">
    <source>
        <dbReference type="SAM" id="MobiDB-lite"/>
    </source>
</evidence>
<dbReference type="Proteomes" id="UP000734854">
    <property type="component" value="Unassembled WGS sequence"/>
</dbReference>
<keyword evidence="2" id="KW-0812">Transmembrane</keyword>
<gene>
    <name evidence="3" type="ORF">ZIOFF_040293</name>
</gene>
<evidence type="ECO:0000313" key="3">
    <source>
        <dbReference type="EMBL" id="KAG6500448.1"/>
    </source>
</evidence>
<dbReference type="EMBL" id="JACMSC010000011">
    <property type="protein sequence ID" value="KAG6500448.1"/>
    <property type="molecule type" value="Genomic_DNA"/>
</dbReference>
<evidence type="ECO:0000256" key="2">
    <source>
        <dbReference type="SAM" id="Phobius"/>
    </source>
</evidence>
<keyword evidence="2" id="KW-1133">Transmembrane helix</keyword>
<name>A0A8J5G3P4_ZINOF</name>
<comment type="caution">
    <text evidence="3">The sequence shown here is derived from an EMBL/GenBank/DDBJ whole genome shotgun (WGS) entry which is preliminary data.</text>
</comment>
<keyword evidence="2" id="KW-0472">Membrane</keyword>
<evidence type="ECO:0000313" key="4">
    <source>
        <dbReference type="Proteomes" id="UP000734854"/>
    </source>
</evidence>
<sequence>MRLLSSRSCPTSPPSPLRKATPNWLQHFDDCVVDNNVRPRLGSDDSEELMHVLHGVAVALGSRPLESPRSLYVTTRYQLISIFLLMHVCWMLDKIEMGDEDDEEESEDSYSEINGDLVLSKITENETCSFRCWKMYPCWHACFVLFSLVATFLCIKYALLNSCCPLSL</sequence>
<feature type="compositionally biased region" description="Low complexity" evidence="1">
    <location>
        <begin position="1"/>
        <end position="10"/>
    </location>
</feature>
<reference evidence="3 4" key="1">
    <citation type="submission" date="2020-08" db="EMBL/GenBank/DDBJ databases">
        <title>Plant Genome Project.</title>
        <authorList>
            <person name="Zhang R.-G."/>
        </authorList>
    </citation>
    <scope>NUCLEOTIDE SEQUENCE [LARGE SCALE GENOMIC DNA]</scope>
    <source>
        <tissue evidence="3">Rhizome</tissue>
    </source>
</reference>
<keyword evidence="4" id="KW-1185">Reference proteome</keyword>
<accession>A0A8J5G3P4</accession>
<feature type="region of interest" description="Disordered" evidence="1">
    <location>
        <begin position="1"/>
        <end position="21"/>
    </location>
</feature>
<protein>
    <submittedName>
        <fullName evidence="3">Uncharacterized protein</fullName>
    </submittedName>
</protein>
<organism evidence="3 4">
    <name type="scientific">Zingiber officinale</name>
    <name type="common">Ginger</name>
    <name type="synonym">Amomum zingiber</name>
    <dbReference type="NCBI Taxonomy" id="94328"/>
    <lineage>
        <taxon>Eukaryota</taxon>
        <taxon>Viridiplantae</taxon>
        <taxon>Streptophyta</taxon>
        <taxon>Embryophyta</taxon>
        <taxon>Tracheophyta</taxon>
        <taxon>Spermatophyta</taxon>
        <taxon>Magnoliopsida</taxon>
        <taxon>Liliopsida</taxon>
        <taxon>Zingiberales</taxon>
        <taxon>Zingiberaceae</taxon>
        <taxon>Zingiber</taxon>
    </lineage>
</organism>
<feature type="transmembrane region" description="Helical" evidence="2">
    <location>
        <begin position="138"/>
        <end position="159"/>
    </location>
</feature>
<dbReference type="AlphaFoldDB" id="A0A8J5G3P4"/>
<proteinExistence type="predicted"/>